<dbReference type="AlphaFoldDB" id="A0A370KQY4"/>
<evidence type="ECO:0000256" key="2">
    <source>
        <dbReference type="SAM" id="Phobius"/>
    </source>
</evidence>
<feature type="transmembrane region" description="Helical" evidence="2">
    <location>
        <begin position="130"/>
        <end position="149"/>
    </location>
</feature>
<protein>
    <submittedName>
        <fullName evidence="3">Uncharacterized protein</fullName>
    </submittedName>
</protein>
<organism evidence="3 4">
    <name type="scientific">Rhizobium grahamii</name>
    <dbReference type="NCBI Taxonomy" id="1120045"/>
    <lineage>
        <taxon>Bacteria</taxon>
        <taxon>Pseudomonadati</taxon>
        <taxon>Pseudomonadota</taxon>
        <taxon>Alphaproteobacteria</taxon>
        <taxon>Hyphomicrobiales</taxon>
        <taxon>Rhizobiaceae</taxon>
        <taxon>Rhizobium/Agrobacterium group</taxon>
        <taxon>Rhizobium</taxon>
    </lineage>
</organism>
<feature type="region of interest" description="Disordered" evidence="1">
    <location>
        <begin position="517"/>
        <end position="536"/>
    </location>
</feature>
<feature type="transmembrane region" description="Helical" evidence="2">
    <location>
        <begin position="189"/>
        <end position="207"/>
    </location>
</feature>
<sequence>MGESQPFNIANFLHWLHSELHDLDIQWPVLLLAVFIPLLLIYARNDIRVRRLRIISDFIASYPTTRDQDPARAGVPSDRPGSNPALEFVTSKYLSDLREPDDQPIRLGSEGLIKEIEKRMRSSRIIGNAGDLRLFLSALGFMVICYFGFGSLLKALETGLQVAGVDGAPICGATTTCCPPNAFLGQIRIIGTLAFAGAFIAAIRQFIRSLAVFDLSAYTIIWQTAEIFASVAIVIFLYVAFTDPTRLLGTLGTGDDGTRDCTHISWVWLALAPLLGLAPQSATKFLLIKMQSVISWIKMDDDRFYPVTRVTPLDVLDGIDYATRFRLEECGIYDVQNLATYNPIQLHIESPYGIYQTIDWVGQAQLCNMLGLPKYLMLKQLNIRTVLDLERAIDYGGREATPTERAGPDEFDKIYAGVLFAVTADARKIGELGGLNAFIIRNEPTSSPAPGDRPSASAPPPIQAATVDEYFTWACRTITENPATTKACVEHLIGWIADDLHVRRLRRIWQEMSDDLGNRSKRLDNGPAVPAPPIVS</sequence>
<evidence type="ECO:0000256" key="1">
    <source>
        <dbReference type="SAM" id="MobiDB-lite"/>
    </source>
</evidence>
<keyword evidence="2" id="KW-1133">Transmembrane helix</keyword>
<accession>A0A370KQY4</accession>
<keyword evidence="2" id="KW-0472">Membrane</keyword>
<evidence type="ECO:0000313" key="4">
    <source>
        <dbReference type="Proteomes" id="UP000254939"/>
    </source>
</evidence>
<dbReference type="OrthoDB" id="7296456at2"/>
<dbReference type="Proteomes" id="UP000254939">
    <property type="component" value="Unassembled WGS sequence"/>
</dbReference>
<feature type="transmembrane region" description="Helical" evidence="2">
    <location>
        <begin position="25"/>
        <end position="43"/>
    </location>
</feature>
<feature type="transmembrane region" description="Helical" evidence="2">
    <location>
        <begin position="219"/>
        <end position="241"/>
    </location>
</feature>
<reference evidence="3 4" key="1">
    <citation type="submission" date="2017-03" db="EMBL/GenBank/DDBJ databases">
        <title>Genome analysis of Rhizobial strains effectives or ineffectives for nitrogen fixation isolated from bean seeds.</title>
        <authorList>
            <person name="Peralta H."/>
            <person name="Aguilar-Vera A."/>
            <person name="Mora Y."/>
            <person name="Vargas-Lagunas C."/>
            <person name="Girard L."/>
            <person name="Mora J."/>
        </authorList>
    </citation>
    <scope>NUCLEOTIDE SEQUENCE [LARGE SCALE GENOMIC DNA]</scope>
    <source>
        <strain evidence="3 4">CCGM3</strain>
    </source>
</reference>
<evidence type="ECO:0000313" key="3">
    <source>
        <dbReference type="EMBL" id="RDJ12211.1"/>
    </source>
</evidence>
<proteinExistence type="predicted"/>
<dbReference type="EMBL" id="NAAC01000011">
    <property type="protein sequence ID" value="RDJ12211.1"/>
    <property type="molecule type" value="Genomic_DNA"/>
</dbReference>
<comment type="caution">
    <text evidence="3">The sequence shown here is derived from an EMBL/GenBank/DDBJ whole genome shotgun (WGS) entry which is preliminary data.</text>
</comment>
<gene>
    <name evidence="3" type="ORF">B5K06_10705</name>
</gene>
<name>A0A370KQY4_9HYPH</name>
<dbReference type="RefSeq" id="WP_114712860.1">
    <property type="nucleotide sequence ID" value="NZ_KZ857259.1"/>
</dbReference>
<keyword evidence="2" id="KW-0812">Transmembrane</keyword>